<keyword evidence="1" id="KW-0808">Transferase</keyword>
<keyword evidence="2" id="KW-1185">Reference proteome</keyword>
<gene>
    <name evidence="1" type="ORF">GCM10008905_06330</name>
</gene>
<keyword evidence="1" id="KW-0489">Methyltransferase</keyword>
<sequence>MDISIRLKTIASMIEYCTCCADIGTDHGYIPIYLIKNGVCKRAIASDINKGPIEKAIKNIGREGLSSYVECRIGGGMTTLKPGEAEVGVIAGMGGNLIKDIIEESMEVFKALDYIILQPVQNPEVLREYIYSKGYEILEEELCFEEGKYYEIIKVRYGNNIEEIDSIFYEVSNYLLQKKHPLVEDFIISKINKCHKILNFITEDTEGAKERRIQLNHKINKLRELI</sequence>
<name>A0ABN1IQC9_9CLOT</name>
<dbReference type="GO" id="GO:0032259">
    <property type="term" value="P:methylation"/>
    <property type="evidence" value="ECO:0007669"/>
    <property type="project" value="UniProtKB-KW"/>
</dbReference>
<reference evidence="1 2" key="1">
    <citation type="journal article" date="2019" name="Int. J. Syst. Evol. Microbiol.">
        <title>The Global Catalogue of Microorganisms (GCM) 10K type strain sequencing project: providing services to taxonomists for standard genome sequencing and annotation.</title>
        <authorList>
            <consortium name="The Broad Institute Genomics Platform"/>
            <consortium name="The Broad Institute Genome Sequencing Center for Infectious Disease"/>
            <person name="Wu L."/>
            <person name="Ma J."/>
        </authorList>
    </citation>
    <scope>NUCLEOTIDE SEQUENCE [LARGE SCALE GENOMIC DNA]</scope>
    <source>
        <strain evidence="1 2">JCM 1405</strain>
    </source>
</reference>
<evidence type="ECO:0000313" key="2">
    <source>
        <dbReference type="Proteomes" id="UP001500339"/>
    </source>
</evidence>
<dbReference type="InterPro" id="IPR006901">
    <property type="entry name" value="TrmK"/>
</dbReference>
<evidence type="ECO:0000313" key="1">
    <source>
        <dbReference type="EMBL" id="GAA0718965.1"/>
    </source>
</evidence>
<dbReference type="PANTHER" id="PTHR38451:SF1">
    <property type="entry name" value="TRNA (ADENINE(22)-N(1))-METHYLTRANSFERASE"/>
    <property type="match status" value="1"/>
</dbReference>
<dbReference type="SUPFAM" id="SSF53335">
    <property type="entry name" value="S-adenosyl-L-methionine-dependent methyltransferases"/>
    <property type="match status" value="1"/>
</dbReference>
<proteinExistence type="predicted"/>
<organism evidence="1 2">
    <name type="scientific">Clostridium malenominatum</name>
    <dbReference type="NCBI Taxonomy" id="1539"/>
    <lineage>
        <taxon>Bacteria</taxon>
        <taxon>Bacillati</taxon>
        <taxon>Bacillota</taxon>
        <taxon>Clostridia</taxon>
        <taxon>Eubacteriales</taxon>
        <taxon>Clostridiaceae</taxon>
        <taxon>Clostridium</taxon>
    </lineage>
</organism>
<dbReference type="InterPro" id="IPR029063">
    <property type="entry name" value="SAM-dependent_MTases_sf"/>
</dbReference>
<dbReference type="EMBL" id="BAAACF010000001">
    <property type="protein sequence ID" value="GAA0718965.1"/>
    <property type="molecule type" value="Genomic_DNA"/>
</dbReference>
<dbReference type="Gene3D" id="3.40.50.150">
    <property type="entry name" value="Vaccinia Virus protein VP39"/>
    <property type="match status" value="1"/>
</dbReference>
<dbReference type="PANTHER" id="PTHR38451">
    <property type="entry name" value="TRNA (ADENINE(22)-N(1))-METHYLTRANSFERASE"/>
    <property type="match status" value="1"/>
</dbReference>
<dbReference type="Pfam" id="PF04816">
    <property type="entry name" value="TrmK"/>
    <property type="match status" value="1"/>
</dbReference>
<comment type="caution">
    <text evidence="1">The sequence shown here is derived from an EMBL/GenBank/DDBJ whole genome shotgun (WGS) entry which is preliminary data.</text>
</comment>
<protein>
    <submittedName>
        <fullName evidence="1">Class I SAM-dependent methyltransferase</fullName>
    </submittedName>
</protein>
<accession>A0ABN1IQC9</accession>
<dbReference type="RefSeq" id="WP_343766536.1">
    <property type="nucleotide sequence ID" value="NZ_BAAACF010000001.1"/>
</dbReference>
<dbReference type="Proteomes" id="UP001500339">
    <property type="component" value="Unassembled WGS sequence"/>
</dbReference>
<dbReference type="GO" id="GO:0008168">
    <property type="term" value="F:methyltransferase activity"/>
    <property type="evidence" value="ECO:0007669"/>
    <property type="project" value="UniProtKB-KW"/>
</dbReference>
<dbReference type="PIRSF" id="PIRSF018637">
    <property type="entry name" value="TrmK"/>
    <property type="match status" value="1"/>
</dbReference>